<dbReference type="EMBL" id="RMBX01000001">
    <property type="protein sequence ID" value="RPD43222.1"/>
    <property type="molecule type" value="Genomic_DNA"/>
</dbReference>
<keyword evidence="7" id="KW-0479">Metal-binding</keyword>
<dbReference type="GO" id="GO:0042773">
    <property type="term" value="P:ATP synthesis coupled electron transport"/>
    <property type="evidence" value="ECO:0007669"/>
    <property type="project" value="InterPro"/>
</dbReference>
<evidence type="ECO:0000259" key="19">
    <source>
        <dbReference type="PROSITE" id="PS51669"/>
    </source>
</evidence>
<name>A0A3N4MGN9_9BACT</name>
<dbReference type="InterPro" id="IPR006963">
    <property type="entry name" value="Mopterin_OxRdtase_4Fe-4S_dom"/>
</dbReference>
<dbReference type="InterPro" id="IPR036010">
    <property type="entry name" value="2Fe-2S_ferredoxin-like_sf"/>
</dbReference>
<evidence type="ECO:0000256" key="15">
    <source>
        <dbReference type="ARBA" id="ARBA00034078"/>
    </source>
</evidence>
<sequence>MNIYIDNKKYEIKEGKNLLEACLQLGLNLPYFCWHPALGSVGACRQCAIKLYKDEDDTKGRLVMGCMEPVRENVRISLEDSDAKGFREQVIGWLMTNHPHDCAVCDEGGSCHLQDMTVMAGHNYRDYRFTKRTYNNQDLGPFLNHEMNRCIQCYRCVRYYKDYAGGKDLDVFAAHNHVYFGRCGDGKLESEFSGNLAEVCPTGVFTDKTLQSHYTRKWDLTYAPSICQGCSLGCNVSAGERYGTLRQIANRYNGEVNGYFLCDRGRYGYEFVNSQQRIYEPAIRPHSNGTVNKEHIIEVVAEKIKKGKVIGIGSPRASLESNFALKQLVGTDNFYLGMSDSDHDHTGLALKILKEGPVRTPSLHEMEQADAVLILGEDITNTAPLMALAVRQAARQQPIHDTEQQLHLAPWQDAPMREAIQDKKGPLFILNTFPTKLDELATAIHRGAPDNLARIAFALAAKLGADITPVSDLHEDEKELVTRMADALMAAKSSLIIAGYGSGCDHFMKAAANISWALQQQGRTPMLSLTLPECNSLGLEILGGHRLDSAIDVVKQGEADTIIILENDLYRRADEHVIDEMFKHAKEVILVDHLYNQTAEKATVILPAGTFAEADGTLVNNEGRAQRFFQVFVPKGSVQESWRWFLQIADKAIIPRLNGLQNLDDIIWAMCVAVPFLEKVQQIAPHADFRINGQKIPRESHRYSGRTANLAKENVSEPKPSDDIDTPLSFTMEGYRGEPPAPLIPYFWSPGWNSVQSVNKYQTEIGGHLHGGDPGLRLLEPHVNGKPHYFREAPDHFVPIPGHVQVMPMYNIFGSEELSMYTKGIAQSSQDFFCMYMNPEDMHQWGVSPGIWVSFDVDHHTYQMVAVPNHWLPRGIAALNAGLPKSKIIDLPQCIRLCGSESLHIAR</sequence>
<dbReference type="CDD" id="cd00207">
    <property type="entry name" value="fer2"/>
    <property type="match status" value="1"/>
</dbReference>
<evidence type="ECO:0000256" key="2">
    <source>
        <dbReference type="ARBA" id="ARBA00005404"/>
    </source>
</evidence>
<dbReference type="Gene3D" id="3.40.50.740">
    <property type="match status" value="1"/>
</dbReference>
<evidence type="ECO:0000313" key="21">
    <source>
        <dbReference type="EMBL" id="RPD43222.1"/>
    </source>
</evidence>
<gene>
    <name evidence="21" type="primary">nuoG</name>
    <name evidence="21" type="ORF">EG028_02695</name>
</gene>
<evidence type="ECO:0000256" key="1">
    <source>
        <dbReference type="ARBA" id="ARBA00001966"/>
    </source>
</evidence>
<evidence type="ECO:0000256" key="3">
    <source>
        <dbReference type="ARBA" id="ARBA00019902"/>
    </source>
</evidence>
<feature type="domain" description="4Fe-4S His(Cys)3-ligated-type" evidence="20">
    <location>
        <begin position="82"/>
        <end position="121"/>
    </location>
</feature>
<dbReference type="PROSITE" id="PS51085">
    <property type="entry name" value="2FE2S_FER_2"/>
    <property type="match status" value="1"/>
</dbReference>
<keyword evidence="21" id="KW-0560">Oxidoreductase</keyword>
<protein>
    <recommendedName>
        <fullName evidence="3">NADH-quinone oxidoreductase subunit G</fullName>
    </recommendedName>
    <alternativeName>
        <fullName evidence="13">NADH dehydrogenase I subunit G</fullName>
    </alternativeName>
    <alternativeName>
        <fullName evidence="14">NDH-1 subunit G</fullName>
    </alternativeName>
</protein>
<comment type="similarity">
    <text evidence="2 17">Belongs to the complex I 75 kDa subunit family.</text>
</comment>
<feature type="domain" description="2Fe-2S ferredoxin-type" evidence="18">
    <location>
        <begin position="1"/>
        <end position="82"/>
    </location>
</feature>
<evidence type="ECO:0000256" key="9">
    <source>
        <dbReference type="ARBA" id="ARBA00023004"/>
    </source>
</evidence>
<evidence type="ECO:0000256" key="6">
    <source>
        <dbReference type="ARBA" id="ARBA00022719"/>
    </source>
</evidence>
<dbReference type="PROSITE" id="PS51839">
    <property type="entry name" value="4FE4S_HC3"/>
    <property type="match status" value="1"/>
</dbReference>
<dbReference type="InterPro" id="IPR010228">
    <property type="entry name" value="NADH_UbQ_OxRdtase_Gsu"/>
</dbReference>
<keyword evidence="6" id="KW-0874">Quinone</keyword>
<evidence type="ECO:0000256" key="12">
    <source>
        <dbReference type="ARBA" id="ARBA00026021"/>
    </source>
</evidence>
<keyword evidence="11" id="KW-0520">NAD</keyword>
<comment type="catalytic activity">
    <reaction evidence="16">
        <text>a quinone + NADH + 5 H(+)(in) = a quinol + NAD(+) + 4 H(+)(out)</text>
        <dbReference type="Rhea" id="RHEA:57888"/>
        <dbReference type="ChEBI" id="CHEBI:15378"/>
        <dbReference type="ChEBI" id="CHEBI:24646"/>
        <dbReference type="ChEBI" id="CHEBI:57540"/>
        <dbReference type="ChEBI" id="CHEBI:57945"/>
        <dbReference type="ChEBI" id="CHEBI:132124"/>
    </reaction>
</comment>
<dbReference type="Pfam" id="PF13510">
    <property type="entry name" value="Fer2_4"/>
    <property type="match status" value="1"/>
</dbReference>
<dbReference type="Proteomes" id="UP000279089">
    <property type="component" value="Unassembled WGS sequence"/>
</dbReference>
<dbReference type="InterPro" id="IPR006656">
    <property type="entry name" value="Mopterin_OxRdtase"/>
</dbReference>
<dbReference type="PROSITE" id="PS00641">
    <property type="entry name" value="COMPLEX1_75K_1"/>
    <property type="match status" value="1"/>
</dbReference>
<keyword evidence="22" id="KW-1185">Reference proteome</keyword>
<dbReference type="NCBIfam" id="TIGR01973">
    <property type="entry name" value="NuoG"/>
    <property type="match status" value="1"/>
</dbReference>
<dbReference type="SUPFAM" id="SSF53706">
    <property type="entry name" value="Formate dehydrogenase/DMSO reductase, domains 1-3"/>
    <property type="match status" value="1"/>
</dbReference>
<evidence type="ECO:0000259" key="20">
    <source>
        <dbReference type="PROSITE" id="PS51839"/>
    </source>
</evidence>
<comment type="subunit">
    <text evidence="12">Composed of 13 different subunits. Subunits NuoCD, E, F, and G constitute the peripheral sector of the complex.</text>
</comment>
<dbReference type="SMART" id="SM00926">
    <property type="entry name" value="Molybdop_Fe4S4"/>
    <property type="match status" value="1"/>
</dbReference>
<dbReference type="PROSITE" id="PS00643">
    <property type="entry name" value="COMPLEX1_75K_3"/>
    <property type="match status" value="1"/>
</dbReference>
<comment type="cofactor">
    <cofactor evidence="1">
        <name>[4Fe-4S] cluster</name>
        <dbReference type="ChEBI" id="CHEBI:49883"/>
    </cofactor>
</comment>
<dbReference type="Pfam" id="PF22117">
    <property type="entry name" value="Fer4_Nqo3"/>
    <property type="match status" value="1"/>
</dbReference>
<reference evidence="22" key="1">
    <citation type="submission" date="2018-11" db="EMBL/GenBank/DDBJ databases">
        <title>Chitinophaga lutea sp.nov., isolate from arsenic contaminated soil.</title>
        <authorList>
            <person name="Zong Y."/>
        </authorList>
    </citation>
    <scope>NUCLEOTIDE SEQUENCE [LARGE SCALE GENOMIC DNA]</scope>
    <source>
        <strain evidence="22">YLT18</strain>
    </source>
</reference>
<evidence type="ECO:0000256" key="10">
    <source>
        <dbReference type="ARBA" id="ARBA00023014"/>
    </source>
</evidence>
<keyword evidence="10" id="KW-0411">Iron-sulfur</keyword>
<dbReference type="FunFam" id="3.10.20.740:FF:000002">
    <property type="entry name" value="NADH-quinone oxidoreductase"/>
    <property type="match status" value="1"/>
</dbReference>
<dbReference type="GO" id="GO:0046872">
    <property type="term" value="F:metal ion binding"/>
    <property type="evidence" value="ECO:0007669"/>
    <property type="project" value="UniProtKB-KW"/>
</dbReference>
<evidence type="ECO:0000256" key="5">
    <source>
        <dbReference type="ARBA" id="ARBA00022714"/>
    </source>
</evidence>
<dbReference type="Pfam" id="PF10588">
    <property type="entry name" value="NADH-G_4Fe-4S_3"/>
    <property type="match status" value="1"/>
</dbReference>
<dbReference type="GO" id="GO:0008137">
    <property type="term" value="F:NADH dehydrogenase (ubiquinone) activity"/>
    <property type="evidence" value="ECO:0007669"/>
    <property type="project" value="InterPro"/>
</dbReference>
<dbReference type="InterPro" id="IPR000283">
    <property type="entry name" value="NADH_UbQ_OxRdtase_75kDa_su_CS"/>
</dbReference>
<dbReference type="GO" id="GO:0051537">
    <property type="term" value="F:2 iron, 2 sulfur cluster binding"/>
    <property type="evidence" value="ECO:0007669"/>
    <property type="project" value="UniProtKB-KW"/>
</dbReference>
<evidence type="ECO:0000259" key="18">
    <source>
        <dbReference type="PROSITE" id="PS51085"/>
    </source>
</evidence>
<evidence type="ECO:0000256" key="4">
    <source>
        <dbReference type="ARBA" id="ARBA00022485"/>
    </source>
</evidence>
<dbReference type="OrthoDB" id="9805142at2"/>
<comment type="caution">
    <text evidence="21">The sequence shown here is derived from an EMBL/GenBank/DDBJ whole genome shotgun (WGS) entry which is preliminary data.</text>
</comment>
<dbReference type="Pfam" id="PF04879">
    <property type="entry name" value="Molybdop_Fe4S4"/>
    <property type="match status" value="1"/>
</dbReference>
<dbReference type="GO" id="GO:0048038">
    <property type="term" value="F:quinone binding"/>
    <property type="evidence" value="ECO:0007669"/>
    <property type="project" value="UniProtKB-KW"/>
</dbReference>
<dbReference type="InterPro" id="IPR001041">
    <property type="entry name" value="2Fe-2S_ferredoxin-type"/>
</dbReference>
<organism evidence="21 22">
    <name type="scientific">Chitinophaga barathri</name>
    <dbReference type="NCBI Taxonomy" id="1647451"/>
    <lineage>
        <taxon>Bacteria</taxon>
        <taxon>Pseudomonadati</taxon>
        <taxon>Bacteroidota</taxon>
        <taxon>Chitinophagia</taxon>
        <taxon>Chitinophagales</taxon>
        <taxon>Chitinophagaceae</taxon>
        <taxon>Chitinophaga</taxon>
    </lineage>
</organism>
<dbReference type="CDD" id="cd02771">
    <property type="entry name" value="MopB_NDH-1_NuoG2-N7"/>
    <property type="match status" value="1"/>
</dbReference>
<dbReference type="GO" id="GO:0051539">
    <property type="term" value="F:4 iron, 4 sulfur cluster binding"/>
    <property type="evidence" value="ECO:0007669"/>
    <property type="project" value="UniProtKB-KW"/>
</dbReference>
<evidence type="ECO:0000256" key="17">
    <source>
        <dbReference type="RuleBase" id="RU004523"/>
    </source>
</evidence>
<evidence type="ECO:0000256" key="13">
    <source>
        <dbReference type="ARBA" id="ARBA00031577"/>
    </source>
</evidence>
<dbReference type="AlphaFoldDB" id="A0A3N4MGN9"/>
<dbReference type="Gene3D" id="3.30.200.210">
    <property type="match status" value="1"/>
</dbReference>
<dbReference type="InterPro" id="IPR054351">
    <property type="entry name" value="NADH_UbQ_OxRdtase_ferredoxin"/>
</dbReference>
<evidence type="ECO:0000313" key="22">
    <source>
        <dbReference type="Proteomes" id="UP000279089"/>
    </source>
</evidence>
<keyword evidence="9" id="KW-0408">Iron</keyword>
<evidence type="ECO:0000256" key="8">
    <source>
        <dbReference type="ARBA" id="ARBA00022967"/>
    </source>
</evidence>
<dbReference type="RefSeq" id="WP_120514491.1">
    <property type="nucleotide sequence ID" value="NZ_QXZY01000001.1"/>
</dbReference>
<dbReference type="PANTHER" id="PTHR43105">
    <property type="entry name" value="RESPIRATORY NITRATE REDUCTASE"/>
    <property type="match status" value="1"/>
</dbReference>
<dbReference type="SUPFAM" id="SSF54292">
    <property type="entry name" value="2Fe-2S ferredoxin-like"/>
    <property type="match status" value="1"/>
</dbReference>
<dbReference type="InterPro" id="IPR019574">
    <property type="entry name" value="NADH_UbQ_OxRdtase_Gsu_4Fe4S-bd"/>
</dbReference>
<evidence type="ECO:0000256" key="7">
    <source>
        <dbReference type="ARBA" id="ARBA00022723"/>
    </source>
</evidence>
<dbReference type="Gene3D" id="3.10.20.740">
    <property type="match status" value="1"/>
</dbReference>
<dbReference type="SUPFAM" id="SSF54862">
    <property type="entry name" value="4Fe-4S ferredoxins"/>
    <property type="match status" value="1"/>
</dbReference>
<keyword evidence="5" id="KW-0001">2Fe-2S</keyword>
<comment type="cofactor">
    <cofactor evidence="15">
        <name>[2Fe-2S] cluster</name>
        <dbReference type="ChEBI" id="CHEBI:190135"/>
    </cofactor>
</comment>
<keyword evidence="8" id="KW-1278">Translocase</keyword>
<accession>A0A3N4MGN9</accession>
<proteinExistence type="inferred from homology"/>
<dbReference type="Pfam" id="PF00384">
    <property type="entry name" value="Molybdopterin"/>
    <property type="match status" value="1"/>
</dbReference>
<dbReference type="PROSITE" id="PS51669">
    <property type="entry name" value="4FE4S_MOW_BIS_MGD"/>
    <property type="match status" value="1"/>
</dbReference>
<feature type="domain" description="4Fe-4S Mo/W bis-MGD-type" evidence="19">
    <location>
        <begin position="220"/>
        <end position="276"/>
    </location>
</feature>
<evidence type="ECO:0000256" key="11">
    <source>
        <dbReference type="ARBA" id="ARBA00023027"/>
    </source>
</evidence>
<dbReference type="GO" id="GO:0016020">
    <property type="term" value="C:membrane"/>
    <property type="evidence" value="ECO:0007669"/>
    <property type="project" value="InterPro"/>
</dbReference>
<keyword evidence="4" id="KW-0004">4Fe-4S</keyword>
<dbReference type="PANTHER" id="PTHR43105:SF10">
    <property type="entry name" value="NADH-QUINONE OXIDOREDUCTASE SUBUNIT G"/>
    <property type="match status" value="1"/>
</dbReference>
<evidence type="ECO:0000256" key="16">
    <source>
        <dbReference type="ARBA" id="ARBA00047712"/>
    </source>
</evidence>
<evidence type="ECO:0000256" key="14">
    <source>
        <dbReference type="ARBA" id="ARBA00032783"/>
    </source>
</evidence>
<dbReference type="SMART" id="SM00929">
    <property type="entry name" value="NADH-G_4Fe-4S_3"/>
    <property type="match status" value="1"/>
</dbReference>
<dbReference type="GO" id="GO:0003954">
    <property type="term" value="F:NADH dehydrogenase activity"/>
    <property type="evidence" value="ECO:0007669"/>
    <property type="project" value="TreeGrafter"/>
</dbReference>
<dbReference type="InterPro" id="IPR050123">
    <property type="entry name" value="Prok_molybdopt-oxidoreductase"/>
</dbReference>